<evidence type="ECO:0000259" key="1">
    <source>
        <dbReference type="Pfam" id="PF00149"/>
    </source>
</evidence>
<dbReference type="KEGG" id="tgr:Tgr7_1718"/>
<dbReference type="AlphaFoldDB" id="B8GS96"/>
<proteinExistence type="predicted"/>
<accession>B8GS96</accession>
<dbReference type="STRING" id="396588.Tgr7_1718"/>
<evidence type="ECO:0000313" key="3">
    <source>
        <dbReference type="Proteomes" id="UP000002383"/>
    </source>
</evidence>
<dbReference type="HOGENOM" id="CLU_084430_0_0_6"/>
<dbReference type="Pfam" id="PF00149">
    <property type="entry name" value="Metallophos"/>
    <property type="match status" value="1"/>
</dbReference>
<evidence type="ECO:0000313" key="2">
    <source>
        <dbReference type="EMBL" id="ACL72800.1"/>
    </source>
</evidence>
<dbReference type="EMBL" id="CP001339">
    <property type="protein sequence ID" value="ACL72800.1"/>
    <property type="molecule type" value="Genomic_DNA"/>
</dbReference>
<dbReference type="OrthoDB" id="7831721at2"/>
<gene>
    <name evidence="2" type="ordered locus">Tgr7_1718</name>
</gene>
<dbReference type="GO" id="GO:0016787">
    <property type="term" value="F:hydrolase activity"/>
    <property type="evidence" value="ECO:0007669"/>
    <property type="project" value="InterPro"/>
</dbReference>
<organism evidence="2 3">
    <name type="scientific">Thioalkalivibrio sulfidiphilus (strain HL-EbGR7)</name>
    <dbReference type="NCBI Taxonomy" id="396588"/>
    <lineage>
        <taxon>Bacteria</taxon>
        <taxon>Pseudomonadati</taxon>
        <taxon>Pseudomonadota</taxon>
        <taxon>Gammaproteobacteria</taxon>
        <taxon>Chromatiales</taxon>
        <taxon>Ectothiorhodospiraceae</taxon>
        <taxon>Thioalkalivibrio</taxon>
    </lineage>
</organism>
<protein>
    <submittedName>
        <fullName evidence="2">Metallophosphoesterase</fullName>
    </submittedName>
</protein>
<sequence>MQRIIFYGDPHGDFSGLIRAAEARRPEAVVILGDLGLTEASLDRVLAPLVEAGIQVAWVHGNHESDSVREHDHAFLCRLGNLNLHGRVMEVGGLRMAGLGGVFRGKVWYPGTEPVFRTRSAHLASFPKRDHWRAGLPLRHRTTIYPEDLDLLASLEADVLVCHEAPGCHPHGFGVIDELARAMGAGLIVHGHQHVDYEDSIGGVRVRGVAEATAVIMDEAMRFEAC</sequence>
<keyword evidence="3" id="KW-1185">Reference proteome</keyword>
<dbReference type="Proteomes" id="UP000002383">
    <property type="component" value="Chromosome"/>
</dbReference>
<name>B8GS96_THISH</name>
<dbReference type="SUPFAM" id="SSF56300">
    <property type="entry name" value="Metallo-dependent phosphatases"/>
    <property type="match status" value="1"/>
</dbReference>
<dbReference type="RefSeq" id="WP_012638282.1">
    <property type="nucleotide sequence ID" value="NC_011901.1"/>
</dbReference>
<dbReference type="InterPro" id="IPR004843">
    <property type="entry name" value="Calcineurin-like_PHP"/>
</dbReference>
<dbReference type="eggNOG" id="COG2129">
    <property type="taxonomic scope" value="Bacteria"/>
</dbReference>
<feature type="domain" description="Calcineurin-like phosphoesterase" evidence="1">
    <location>
        <begin position="3"/>
        <end position="195"/>
    </location>
</feature>
<dbReference type="InterPro" id="IPR029052">
    <property type="entry name" value="Metallo-depent_PP-like"/>
</dbReference>
<dbReference type="Gene3D" id="3.60.21.10">
    <property type="match status" value="1"/>
</dbReference>
<reference evidence="2 3" key="1">
    <citation type="journal article" date="2011" name="Stand. Genomic Sci.">
        <title>Complete genome sequence of 'Thioalkalivibrio sulfidophilus' HL-EbGr7.</title>
        <authorList>
            <person name="Muyzer G."/>
            <person name="Sorokin D.Y."/>
            <person name="Mavromatis K."/>
            <person name="Lapidus A."/>
            <person name="Clum A."/>
            <person name="Ivanova N."/>
            <person name="Pati A."/>
            <person name="d'Haeseleer P."/>
            <person name="Woyke T."/>
            <person name="Kyrpides N.C."/>
        </authorList>
    </citation>
    <scope>NUCLEOTIDE SEQUENCE [LARGE SCALE GENOMIC DNA]</scope>
    <source>
        <strain evidence="2 3">HL-EbGR7</strain>
    </source>
</reference>